<reference evidence="1" key="1">
    <citation type="submission" date="2014-09" db="EMBL/GenBank/DDBJ databases">
        <authorList>
            <person name="Magalhaes I.L.F."/>
            <person name="Oliveira U."/>
            <person name="Santos F.R."/>
            <person name="Vidigal T.H.D.A."/>
            <person name="Brescovit A.D."/>
            <person name="Santos A.J."/>
        </authorList>
    </citation>
    <scope>NUCLEOTIDE SEQUENCE</scope>
    <source>
        <tissue evidence="1">Shoot tissue taken approximately 20 cm above the soil surface</tissue>
    </source>
</reference>
<sequence>MSPAGVMCLYMIL</sequence>
<dbReference type="EMBL" id="GBRH01172547">
    <property type="protein sequence ID" value="JAE25349.1"/>
    <property type="molecule type" value="Transcribed_RNA"/>
</dbReference>
<name>A0A0A9GPK5_ARUDO</name>
<protein>
    <submittedName>
        <fullName evidence="1">Uncharacterized protein</fullName>
    </submittedName>
</protein>
<reference evidence="1" key="2">
    <citation type="journal article" date="2015" name="Data Brief">
        <title>Shoot transcriptome of the giant reed, Arundo donax.</title>
        <authorList>
            <person name="Barrero R.A."/>
            <person name="Guerrero F.D."/>
            <person name="Moolhuijzen P."/>
            <person name="Goolsby J.A."/>
            <person name="Tidwell J."/>
            <person name="Bellgard S.E."/>
            <person name="Bellgard M.I."/>
        </authorList>
    </citation>
    <scope>NUCLEOTIDE SEQUENCE</scope>
    <source>
        <tissue evidence="1">Shoot tissue taken approximately 20 cm above the soil surface</tissue>
    </source>
</reference>
<evidence type="ECO:0000313" key="1">
    <source>
        <dbReference type="EMBL" id="JAE25349.1"/>
    </source>
</evidence>
<proteinExistence type="predicted"/>
<accession>A0A0A9GPK5</accession>
<organism evidence="1">
    <name type="scientific">Arundo donax</name>
    <name type="common">Giant reed</name>
    <name type="synonym">Donax arundinaceus</name>
    <dbReference type="NCBI Taxonomy" id="35708"/>
    <lineage>
        <taxon>Eukaryota</taxon>
        <taxon>Viridiplantae</taxon>
        <taxon>Streptophyta</taxon>
        <taxon>Embryophyta</taxon>
        <taxon>Tracheophyta</taxon>
        <taxon>Spermatophyta</taxon>
        <taxon>Magnoliopsida</taxon>
        <taxon>Liliopsida</taxon>
        <taxon>Poales</taxon>
        <taxon>Poaceae</taxon>
        <taxon>PACMAD clade</taxon>
        <taxon>Arundinoideae</taxon>
        <taxon>Arundineae</taxon>
        <taxon>Arundo</taxon>
    </lineage>
</organism>